<feature type="domain" description="Rhodanese" evidence="3">
    <location>
        <begin position="15"/>
        <end position="132"/>
    </location>
</feature>
<comment type="caution">
    <text evidence="4">The sequence shown here is derived from an EMBL/GenBank/DDBJ whole genome shotgun (WGS) entry which is preliminary data.</text>
</comment>
<dbReference type="InterPro" id="IPR001763">
    <property type="entry name" value="Rhodanese-like_dom"/>
</dbReference>
<gene>
    <name evidence="4" type="ORF">NSO95_13390</name>
</gene>
<accession>A0ABT1XTH5</accession>
<organism evidence="4 5">
    <name type="scientific">Parerythrobacter lacustris</name>
    <dbReference type="NCBI Taxonomy" id="2969984"/>
    <lineage>
        <taxon>Bacteria</taxon>
        <taxon>Pseudomonadati</taxon>
        <taxon>Pseudomonadota</taxon>
        <taxon>Alphaproteobacteria</taxon>
        <taxon>Sphingomonadales</taxon>
        <taxon>Erythrobacteraceae</taxon>
        <taxon>Parerythrobacter</taxon>
    </lineage>
</organism>
<dbReference type="RefSeq" id="WP_257596795.1">
    <property type="nucleotide sequence ID" value="NZ_JANKHH010000007.1"/>
</dbReference>
<evidence type="ECO:0000313" key="5">
    <source>
        <dbReference type="Proteomes" id="UP001206067"/>
    </source>
</evidence>
<dbReference type="PANTHER" id="PTHR11364:SF27">
    <property type="entry name" value="SULFURTRANSFERASE"/>
    <property type="match status" value="1"/>
</dbReference>
<dbReference type="InterPro" id="IPR001307">
    <property type="entry name" value="Thiosulphate_STrfase_CS"/>
</dbReference>
<dbReference type="SUPFAM" id="SSF52821">
    <property type="entry name" value="Rhodanese/Cell cycle control phosphatase"/>
    <property type="match status" value="2"/>
</dbReference>
<evidence type="ECO:0000256" key="2">
    <source>
        <dbReference type="ARBA" id="ARBA00022737"/>
    </source>
</evidence>
<keyword evidence="1" id="KW-0808">Transferase</keyword>
<sequence>MDLLVSTQWLADRISRGGIAILDCSAHLPAAGRDAKAEFAEHHIPGARFLDLASLNDPESEAPSALPRASQIAERLGALGVVPGQPIVLYDHSLLRSSARAFFALDRACVTDLALLDGGFEKWLTEGRPVEQGEAAAAPTDFGCVTCDDERVRSKADMLANLQSRREQVVDARDADRFTAASEDMVHGLAGGHIPGARNLFFRKLFSADGTFNAREDLAAEFAAAGIDPAAPMIASCGSGMTASVVLFAHRLLGQTHGALYDGSWAEWGADPATPKETGEARD</sequence>
<dbReference type="PANTHER" id="PTHR11364">
    <property type="entry name" value="THIOSULFATE SULFERTANSFERASE"/>
    <property type="match status" value="1"/>
</dbReference>
<dbReference type="EMBL" id="JANKHH010000007">
    <property type="protein sequence ID" value="MCR2834938.1"/>
    <property type="molecule type" value="Genomic_DNA"/>
</dbReference>
<feature type="domain" description="Rhodanese" evidence="3">
    <location>
        <begin position="163"/>
        <end position="277"/>
    </location>
</feature>
<dbReference type="PROSITE" id="PS50206">
    <property type="entry name" value="RHODANESE_3"/>
    <property type="match status" value="2"/>
</dbReference>
<keyword evidence="2" id="KW-0677">Repeat</keyword>
<dbReference type="Pfam" id="PF00581">
    <property type="entry name" value="Rhodanese"/>
    <property type="match status" value="2"/>
</dbReference>
<reference evidence="4 5" key="1">
    <citation type="submission" date="2022-08" db="EMBL/GenBank/DDBJ databases">
        <title>Polyphasic taxonomy analysis of Qipengyuania sp.RS5-5.</title>
        <authorList>
            <person name="Xamxidin M."/>
            <person name="Wu M."/>
        </authorList>
    </citation>
    <scope>NUCLEOTIDE SEQUENCE [LARGE SCALE GENOMIC DNA]</scope>
    <source>
        <strain evidence="4 5">RS5-5</strain>
    </source>
</reference>
<dbReference type="Proteomes" id="UP001206067">
    <property type="component" value="Unassembled WGS sequence"/>
</dbReference>
<evidence type="ECO:0000259" key="3">
    <source>
        <dbReference type="PROSITE" id="PS50206"/>
    </source>
</evidence>
<keyword evidence="5" id="KW-1185">Reference proteome</keyword>
<dbReference type="PROSITE" id="PS00380">
    <property type="entry name" value="RHODANESE_1"/>
    <property type="match status" value="1"/>
</dbReference>
<evidence type="ECO:0000256" key="1">
    <source>
        <dbReference type="ARBA" id="ARBA00022679"/>
    </source>
</evidence>
<dbReference type="Gene3D" id="3.40.250.10">
    <property type="entry name" value="Rhodanese-like domain"/>
    <property type="match status" value="2"/>
</dbReference>
<dbReference type="SMART" id="SM00450">
    <property type="entry name" value="RHOD"/>
    <property type="match status" value="2"/>
</dbReference>
<dbReference type="CDD" id="cd01449">
    <property type="entry name" value="TST_Repeat_2"/>
    <property type="match status" value="1"/>
</dbReference>
<dbReference type="InterPro" id="IPR036873">
    <property type="entry name" value="Rhodanese-like_dom_sf"/>
</dbReference>
<evidence type="ECO:0000313" key="4">
    <source>
        <dbReference type="EMBL" id="MCR2834938.1"/>
    </source>
</evidence>
<dbReference type="InterPro" id="IPR045078">
    <property type="entry name" value="TST/MPST-like"/>
</dbReference>
<name>A0ABT1XTH5_9SPHN</name>
<proteinExistence type="predicted"/>
<protein>
    <submittedName>
        <fullName evidence="4">Sulfurtransferase</fullName>
    </submittedName>
</protein>
<dbReference type="CDD" id="cd01448">
    <property type="entry name" value="TST_Repeat_1"/>
    <property type="match status" value="1"/>
</dbReference>